<reference evidence="2" key="1">
    <citation type="submission" date="2022-11" db="UniProtKB">
        <authorList>
            <consortium name="WormBaseParasite"/>
        </authorList>
    </citation>
    <scope>IDENTIFICATION</scope>
</reference>
<proteinExistence type="predicted"/>
<organism evidence="1 2">
    <name type="scientific">Panagrolaimus sp. ES5</name>
    <dbReference type="NCBI Taxonomy" id="591445"/>
    <lineage>
        <taxon>Eukaryota</taxon>
        <taxon>Metazoa</taxon>
        <taxon>Ecdysozoa</taxon>
        <taxon>Nematoda</taxon>
        <taxon>Chromadorea</taxon>
        <taxon>Rhabditida</taxon>
        <taxon>Tylenchina</taxon>
        <taxon>Panagrolaimomorpha</taxon>
        <taxon>Panagrolaimoidea</taxon>
        <taxon>Panagrolaimidae</taxon>
        <taxon>Panagrolaimus</taxon>
    </lineage>
</organism>
<dbReference type="Proteomes" id="UP000887579">
    <property type="component" value="Unplaced"/>
</dbReference>
<evidence type="ECO:0000313" key="2">
    <source>
        <dbReference type="WBParaSite" id="ES5_v2.g10823.t1"/>
    </source>
</evidence>
<name>A0AC34F1N7_9BILA</name>
<dbReference type="WBParaSite" id="ES5_v2.g10823.t1">
    <property type="protein sequence ID" value="ES5_v2.g10823.t1"/>
    <property type="gene ID" value="ES5_v2.g10823"/>
</dbReference>
<sequence length="230" mass="25891">MGPQAILTFDEFMLLVYFSISLNNLVDGIVIPEVLYNNVWNLKFKIVIPENCFVFIVLNGNNVQIPTIAREKDYNYKNVTATNDDFRHGIDLQGYLNSVVAIGIHNDFVTLYDKLLKSGITNGDPVKAEVQTLLTQDTGIFLQTVFSMSSEMECQLRKAAMLVSMNHQFDSSNNTINEANNISGGVIKTSAELEEYGTVCWQKSFNMFIAQPPSRLTKEVVTRDATKRSR</sequence>
<evidence type="ECO:0000313" key="1">
    <source>
        <dbReference type="Proteomes" id="UP000887579"/>
    </source>
</evidence>
<accession>A0AC34F1N7</accession>
<protein>
    <submittedName>
        <fullName evidence="2">Uncharacterized protein</fullName>
    </submittedName>
</protein>